<reference evidence="2" key="1">
    <citation type="journal article" date="2015" name="Proc. Natl. Acad. Sci. U.S.A.">
        <title>Networks of energetic and metabolic interactions define dynamics in microbial communities.</title>
        <authorList>
            <person name="Embree M."/>
            <person name="Liu J.K."/>
            <person name="Al-Bassam M.M."/>
            <person name="Zengler K."/>
        </authorList>
    </citation>
    <scope>NUCLEOTIDE SEQUENCE</scope>
</reference>
<name>A0A0W8FIR5_9ZZZZ</name>
<gene>
    <name evidence="2" type="ORF">ASZ90_009453</name>
</gene>
<proteinExistence type="predicted"/>
<dbReference type="InterPro" id="IPR014925">
    <property type="entry name" value="CGGC_dom"/>
</dbReference>
<sequence>MKVGIIRCQLTEDICPGTTDFRIAREGTLAFAETGPVEIVGFVSCGGCCGKKAVVRAKMMVDRGAEAIVFASCMTRGNPIGFPCPYFEDIKSAVKEKIGMTTRIIEWTH</sequence>
<dbReference type="Pfam" id="PF08821">
    <property type="entry name" value="CGGC"/>
    <property type="match status" value="1"/>
</dbReference>
<feature type="domain" description="CGGC" evidence="1">
    <location>
        <begin position="2"/>
        <end position="109"/>
    </location>
</feature>
<dbReference type="EMBL" id="LNQE01001141">
    <property type="protein sequence ID" value="KUG20799.1"/>
    <property type="molecule type" value="Genomic_DNA"/>
</dbReference>
<accession>A0A0W8FIR5</accession>
<evidence type="ECO:0000259" key="1">
    <source>
        <dbReference type="SMART" id="SM01078"/>
    </source>
</evidence>
<comment type="caution">
    <text evidence="2">The sequence shown here is derived from an EMBL/GenBank/DDBJ whole genome shotgun (WGS) entry which is preliminary data.</text>
</comment>
<dbReference type="SMART" id="SM01078">
    <property type="entry name" value="CGGC"/>
    <property type="match status" value="1"/>
</dbReference>
<organism evidence="2">
    <name type="scientific">hydrocarbon metagenome</name>
    <dbReference type="NCBI Taxonomy" id="938273"/>
    <lineage>
        <taxon>unclassified sequences</taxon>
        <taxon>metagenomes</taxon>
        <taxon>ecological metagenomes</taxon>
    </lineage>
</organism>
<protein>
    <recommendedName>
        <fullName evidence="1">CGGC domain-containing protein</fullName>
    </recommendedName>
</protein>
<evidence type="ECO:0000313" key="2">
    <source>
        <dbReference type="EMBL" id="KUG20799.1"/>
    </source>
</evidence>
<dbReference type="AlphaFoldDB" id="A0A0W8FIR5"/>